<dbReference type="OrthoDB" id="415023at2759"/>
<proteinExistence type="predicted"/>
<dbReference type="Proteomes" id="UP000269721">
    <property type="component" value="Unassembled WGS sequence"/>
</dbReference>
<dbReference type="SUPFAM" id="SSF54001">
    <property type="entry name" value="Cysteine proteinases"/>
    <property type="match status" value="1"/>
</dbReference>
<dbReference type="Pfam" id="PF02338">
    <property type="entry name" value="OTU"/>
    <property type="match status" value="1"/>
</dbReference>
<dbReference type="PANTHER" id="PTHR12419:SF10">
    <property type="entry name" value="DEUBIQUITINASE OTUD6B"/>
    <property type="match status" value="1"/>
</dbReference>
<dbReference type="CDD" id="cd22748">
    <property type="entry name" value="OTU_OTUD6-like"/>
    <property type="match status" value="1"/>
</dbReference>
<organism evidence="3 4">
    <name type="scientific">Blyttiomyces helicus</name>
    <dbReference type="NCBI Taxonomy" id="388810"/>
    <lineage>
        <taxon>Eukaryota</taxon>
        <taxon>Fungi</taxon>
        <taxon>Fungi incertae sedis</taxon>
        <taxon>Chytridiomycota</taxon>
        <taxon>Chytridiomycota incertae sedis</taxon>
        <taxon>Chytridiomycetes</taxon>
        <taxon>Chytridiomycetes incertae sedis</taxon>
        <taxon>Blyttiomyces</taxon>
    </lineage>
</organism>
<feature type="non-terminal residue" evidence="3">
    <location>
        <position position="1"/>
    </location>
</feature>
<dbReference type="GO" id="GO:0004843">
    <property type="term" value="F:cysteine-type deubiquitinase activity"/>
    <property type="evidence" value="ECO:0007669"/>
    <property type="project" value="TreeGrafter"/>
</dbReference>
<evidence type="ECO:0000259" key="2">
    <source>
        <dbReference type="PROSITE" id="PS50802"/>
    </source>
</evidence>
<dbReference type="InterPro" id="IPR038765">
    <property type="entry name" value="Papain-like_cys_pep_sf"/>
</dbReference>
<feature type="domain" description="OTU" evidence="2">
    <location>
        <begin position="42"/>
        <end position="180"/>
    </location>
</feature>
<feature type="region of interest" description="Disordered" evidence="1">
    <location>
        <begin position="1"/>
        <end position="22"/>
    </location>
</feature>
<accession>A0A4P9WKE8</accession>
<protein>
    <recommendedName>
        <fullName evidence="2">OTU domain-containing protein</fullName>
    </recommendedName>
</protein>
<keyword evidence="4" id="KW-1185">Reference proteome</keyword>
<dbReference type="InterPro" id="IPR003323">
    <property type="entry name" value="OTU_dom"/>
</dbReference>
<dbReference type="PANTHER" id="PTHR12419">
    <property type="entry name" value="OTU DOMAIN CONTAINING PROTEIN"/>
    <property type="match status" value="1"/>
</dbReference>
<dbReference type="PROSITE" id="PS50802">
    <property type="entry name" value="OTU"/>
    <property type="match status" value="1"/>
</dbReference>
<evidence type="ECO:0000313" key="3">
    <source>
        <dbReference type="EMBL" id="RKO92483.1"/>
    </source>
</evidence>
<evidence type="ECO:0000313" key="4">
    <source>
        <dbReference type="Proteomes" id="UP000269721"/>
    </source>
</evidence>
<gene>
    <name evidence="3" type="ORF">BDK51DRAFT_18214</name>
</gene>
<sequence>QERKAAQMAEMRKEAQEEASNTVNMREVEDAAIGAMIRPLKMIVHEISADGHCLYNAIADQLRRHNAPDALSYKDLRKLAAEEMRANSNDYLPFLVDDNGDMLTPGGFEKYCSDLTNTAVWGGQLEIRALSKALQRQIHVVQMNTPLLKIGEEMVGEPLTLSYHRHAYGLGEHYNSLISSP</sequence>
<dbReference type="EMBL" id="KZ994619">
    <property type="protein sequence ID" value="RKO92483.1"/>
    <property type="molecule type" value="Genomic_DNA"/>
</dbReference>
<name>A0A4P9WKE8_9FUNG</name>
<reference evidence="4" key="1">
    <citation type="journal article" date="2018" name="Nat. Microbiol.">
        <title>Leveraging single-cell genomics to expand the fungal tree of life.</title>
        <authorList>
            <person name="Ahrendt S.R."/>
            <person name="Quandt C.A."/>
            <person name="Ciobanu D."/>
            <person name="Clum A."/>
            <person name="Salamov A."/>
            <person name="Andreopoulos B."/>
            <person name="Cheng J.F."/>
            <person name="Woyke T."/>
            <person name="Pelin A."/>
            <person name="Henrissat B."/>
            <person name="Reynolds N.K."/>
            <person name="Benny G.L."/>
            <person name="Smith M.E."/>
            <person name="James T.Y."/>
            <person name="Grigoriev I.V."/>
        </authorList>
    </citation>
    <scope>NUCLEOTIDE SEQUENCE [LARGE SCALE GENOMIC DNA]</scope>
</reference>
<dbReference type="Gene3D" id="3.90.70.80">
    <property type="match status" value="1"/>
</dbReference>
<feature type="compositionally biased region" description="Basic and acidic residues" evidence="1">
    <location>
        <begin position="1"/>
        <end position="16"/>
    </location>
</feature>
<dbReference type="AlphaFoldDB" id="A0A4P9WKE8"/>
<dbReference type="InterPro" id="IPR050704">
    <property type="entry name" value="Peptidase_C85-like"/>
</dbReference>
<evidence type="ECO:0000256" key="1">
    <source>
        <dbReference type="SAM" id="MobiDB-lite"/>
    </source>
</evidence>
<dbReference type="GO" id="GO:0016579">
    <property type="term" value="P:protein deubiquitination"/>
    <property type="evidence" value="ECO:0007669"/>
    <property type="project" value="TreeGrafter"/>
</dbReference>